<dbReference type="SMART" id="SM00231">
    <property type="entry name" value="FA58C"/>
    <property type="match status" value="1"/>
</dbReference>
<dbReference type="AlphaFoldDB" id="A0A8J1U2C8"/>
<dbReference type="InterPro" id="IPR008979">
    <property type="entry name" value="Galactose-bd-like_sf"/>
</dbReference>
<dbReference type="SUPFAM" id="SSF49785">
    <property type="entry name" value="Galactose-binding domain-like"/>
    <property type="match status" value="1"/>
</dbReference>
<comment type="caution">
    <text evidence="1">The sequence shown here is derived from an EMBL/GenBank/DDBJ whole genome shotgun (WGS) entry which is preliminary data.</text>
</comment>
<dbReference type="PROSITE" id="PS50022">
    <property type="entry name" value="FA58C_3"/>
    <property type="match status" value="1"/>
</dbReference>
<dbReference type="EMBL" id="CAIIXF020000008">
    <property type="protein sequence ID" value="CAH1791241.1"/>
    <property type="molecule type" value="Genomic_DNA"/>
</dbReference>
<organism evidence="1 2">
    <name type="scientific">Owenia fusiformis</name>
    <name type="common">Polychaete worm</name>
    <dbReference type="NCBI Taxonomy" id="6347"/>
    <lineage>
        <taxon>Eukaryota</taxon>
        <taxon>Metazoa</taxon>
        <taxon>Spiralia</taxon>
        <taxon>Lophotrochozoa</taxon>
        <taxon>Annelida</taxon>
        <taxon>Polychaeta</taxon>
        <taxon>Sedentaria</taxon>
        <taxon>Canalipalpata</taxon>
        <taxon>Sabellida</taxon>
        <taxon>Oweniida</taxon>
        <taxon>Oweniidae</taxon>
        <taxon>Owenia</taxon>
    </lineage>
</organism>
<evidence type="ECO:0000313" key="2">
    <source>
        <dbReference type="Proteomes" id="UP000749559"/>
    </source>
</evidence>
<dbReference type="CDD" id="cd00057">
    <property type="entry name" value="FA58C"/>
    <property type="match status" value="1"/>
</dbReference>
<proteinExistence type="predicted"/>
<dbReference type="PANTHER" id="PTHR24543">
    <property type="entry name" value="MULTICOPPER OXIDASE-RELATED"/>
    <property type="match status" value="1"/>
</dbReference>
<sequence>METILMLFILLIPAFYSIEVSGANQCCGTIKKDVTKMKTDIDDLKKLIDLHTKDSHSHDECIGKLLVTGSSHRIPDSWLTASTVYEFGYGPDRARLGTQDIPGETQRGSWVASVKDSNQWIQADLGKVMTVSGVITQGRNILGKPTPAADQWVSEYRILYRTYANMPFERIQERFQGNSDRVTPVLNMFKSVKARYVRINPTVWKNHISMRFDVIGC</sequence>
<name>A0A8J1U2C8_OWEFU</name>
<dbReference type="Proteomes" id="UP000749559">
    <property type="component" value="Unassembled WGS sequence"/>
</dbReference>
<gene>
    <name evidence="1" type="ORF">OFUS_LOCUS16343</name>
</gene>
<reference evidence="1" key="1">
    <citation type="submission" date="2022-03" db="EMBL/GenBank/DDBJ databases">
        <authorList>
            <person name="Martin C."/>
        </authorList>
    </citation>
    <scope>NUCLEOTIDE SEQUENCE</scope>
</reference>
<dbReference type="PROSITE" id="PS01285">
    <property type="entry name" value="FA58C_1"/>
    <property type="match status" value="1"/>
</dbReference>
<dbReference type="Gene3D" id="2.60.120.260">
    <property type="entry name" value="Galactose-binding domain-like"/>
    <property type="match status" value="1"/>
</dbReference>
<dbReference type="PANTHER" id="PTHR24543:SF325">
    <property type="entry name" value="F5_8 TYPE C DOMAIN-CONTAINING PROTEIN"/>
    <property type="match status" value="1"/>
</dbReference>
<evidence type="ECO:0000313" key="1">
    <source>
        <dbReference type="EMBL" id="CAH1791241.1"/>
    </source>
</evidence>
<dbReference type="OrthoDB" id="9973968at2759"/>
<accession>A0A8J1U2C8</accession>
<dbReference type="InterPro" id="IPR000421">
    <property type="entry name" value="FA58C"/>
</dbReference>
<keyword evidence="2" id="KW-1185">Reference proteome</keyword>
<protein>
    <submittedName>
        <fullName evidence="1">Uncharacterized protein</fullName>
    </submittedName>
</protein>
<dbReference type="Pfam" id="PF00754">
    <property type="entry name" value="F5_F8_type_C"/>
    <property type="match status" value="1"/>
</dbReference>